<evidence type="ECO:0000256" key="7">
    <source>
        <dbReference type="ARBA" id="ARBA00023237"/>
    </source>
</evidence>
<keyword evidence="2 8" id="KW-0813">Transport</keyword>
<keyword evidence="5 9" id="KW-0798">TonB box</keyword>
<organism evidence="13 14">
    <name type="scientific">Pacificimonas flava</name>
    <dbReference type="NCBI Taxonomy" id="1234595"/>
    <lineage>
        <taxon>Bacteria</taxon>
        <taxon>Pseudomonadati</taxon>
        <taxon>Pseudomonadota</taxon>
        <taxon>Alphaproteobacteria</taxon>
        <taxon>Sphingomonadales</taxon>
        <taxon>Sphingosinicellaceae</taxon>
        <taxon>Pacificimonas</taxon>
    </lineage>
</organism>
<proteinExistence type="inferred from homology"/>
<dbReference type="InterPro" id="IPR012910">
    <property type="entry name" value="Plug_dom"/>
</dbReference>
<dbReference type="OrthoDB" id="7051241at2"/>
<evidence type="ECO:0000259" key="12">
    <source>
        <dbReference type="Pfam" id="PF07715"/>
    </source>
</evidence>
<dbReference type="InterPro" id="IPR036942">
    <property type="entry name" value="Beta-barrel_TonB_sf"/>
</dbReference>
<comment type="caution">
    <text evidence="13">The sequence shown here is derived from an EMBL/GenBank/DDBJ whole genome shotgun (WGS) entry which is preliminary data.</text>
</comment>
<keyword evidence="4 8" id="KW-0812">Transmembrane</keyword>
<dbReference type="GO" id="GO:0009279">
    <property type="term" value="C:cell outer membrane"/>
    <property type="evidence" value="ECO:0007669"/>
    <property type="project" value="UniProtKB-SubCell"/>
</dbReference>
<keyword evidence="10" id="KW-0732">Signal</keyword>
<feature type="signal peptide" evidence="10">
    <location>
        <begin position="1"/>
        <end position="19"/>
    </location>
</feature>
<dbReference type="PANTHER" id="PTHR47234">
    <property type="match status" value="1"/>
</dbReference>
<feature type="domain" description="TonB-dependent receptor plug" evidence="12">
    <location>
        <begin position="57"/>
        <end position="168"/>
    </location>
</feature>
<keyword evidence="3 8" id="KW-1134">Transmembrane beta strand</keyword>
<dbReference type="SUPFAM" id="SSF56935">
    <property type="entry name" value="Porins"/>
    <property type="match status" value="1"/>
</dbReference>
<evidence type="ECO:0000313" key="14">
    <source>
        <dbReference type="Proteomes" id="UP000198462"/>
    </source>
</evidence>
<protein>
    <submittedName>
        <fullName evidence="13">TonB-dependent receptor</fullName>
    </submittedName>
</protein>
<sequence length="969" mass="102666">MSRLAGRILGTTILSGAFAALAVPAAAQVADTPVTDAPPVASNVIVVTGSRLSRSDLEAPSPTTVVGAEDIELSGNFTIENTLNEFPQLAAGNTSSVNSGGGSGVLTANLRGLGATRTLVLVNGRRFIPADASGTVDLSSVPDALIERVDIITGGASAVYGSDAIAGAINFVLKEDYNGFEAGYMYGINERGDGISHKLDLTTGAEFDDGRGNVVMGISYTNQDPVFQEDRSFSAPPLDTVNGELVPGGSGNVPGTRIGLSSGTVANLVGVAAPSGDCTSITGIFFAEDGAPQTYCTPENAFDYAEGNYLLRPLERTQITALGHYDLTNNITAYAEGFFMTNRNAYQQAPAAFGPVTPSIPGGRTLLLPNYATNPVLSDNVRDFFVANADVFDADGDGNAEIVGAGRRADELGYRNYAFERTSYAVTGGLRGDFDIMDRAWRWDAFYQRQRSRTDQHQSGQISQARLSQALNATTDASGNVVCVDQSRGCVPVSIFGYDTITPEAGEFITPDRDSYEIFVRQVAGASLSGELFDLPAGPVALAFGVEWREDDYEFTPSPQDAAGEYGSSSQSATGGEYDVKEAFGEIRIPILSDMAFADTLALEGAARISDYSTIGNVFTWKIGAEYAPVDWMRFRGAFNKAIRAPNLDELFAPIASGYSGGNDPCAAAENPTEAQKDFCVLQGVPAADIDNFAQGTVGYTIRTGGNPNLQEEESSTYTIGAVVTPYFLPGVNITVDYFNVEVDDAIASINGDQTLRDCFDKLDLDATTCQAVNRLSNGQIDYIDTNLANLGNLKAEGLDAQIDYRFNLPAAVDIAGPSSLTLQWVGSWLFERSITVIEGQGALDCAGVLGGGCGGGTGRILIPDLKFNFSGTYESGPVTFRAAARMIGSFDLNETVTAAVDHIPAEWYVDLFAKVDIIDNLELFGGINNLTDNQPEVLGTALAGDANVDVGLYDVLGRRYVMGARLHF</sequence>
<gene>
    <name evidence="13" type="ORF">B5C34_03510</name>
</gene>
<evidence type="ECO:0000259" key="11">
    <source>
        <dbReference type="Pfam" id="PF00593"/>
    </source>
</evidence>
<keyword evidence="14" id="KW-1185">Reference proteome</keyword>
<dbReference type="InterPro" id="IPR000531">
    <property type="entry name" value="Beta-barrel_TonB"/>
</dbReference>
<dbReference type="Pfam" id="PF00593">
    <property type="entry name" value="TonB_dep_Rec_b-barrel"/>
    <property type="match status" value="1"/>
</dbReference>
<evidence type="ECO:0000256" key="6">
    <source>
        <dbReference type="ARBA" id="ARBA00023136"/>
    </source>
</evidence>
<evidence type="ECO:0000313" key="13">
    <source>
        <dbReference type="EMBL" id="OWV32609.1"/>
    </source>
</evidence>
<evidence type="ECO:0000256" key="4">
    <source>
        <dbReference type="ARBA" id="ARBA00022692"/>
    </source>
</evidence>
<name>A0A219B470_9SPHN</name>
<comment type="similarity">
    <text evidence="8 9">Belongs to the TonB-dependent receptor family.</text>
</comment>
<dbReference type="Gene3D" id="2.170.130.10">
    <property type="entry name" value="TonB-dependent receptor, plug domain"/>
    <property type="match status" value="1"/>
</dbReference>
<dbReference type="Pfam" id="PF07715">
    <property type="entry name" value="Plug"/>
    <property type="match status" value="1"/>
</dbReference>
<dbReference type="AlphaFoldDB" id="A0A219B470"/>
<evidence type="ECO:0000256" key="3">
    <source>
        <dbReference type="ARBA" id="ARBA00022452"/>
    </source>
</evidence>
<dbReference type="STRING" id="1234595.C725_1937"/>
<keyword evidence="6 8" id="KW-0472">Membrane</keyword>
<dbReference type="PROSITE" id="PS52016">
    <property type="entry name" value="TONB_DEPENDENT_REC_3"/>
    <property type="match status" value="1"/>
</dbReference>
<evidence type="ECO:0000256" key="8">
    <source>
        <dbReference type="PROSITE-ProRule" id="PRU01360"/>
    </source>
</evidence>
<keyword evidence="7 8" id="KW-0998">Cell outer membrane</keyword>
<dbReference type="Proteomes" id="UP000198462">
    <property type="component" value="Unassembled WGS sequence"/>
</dbReference>
<keyword evidence="13" id="KW-0675">Receptor</keyword>
<evidence type="ECO:0000256" key="1">
    <source>
        <dbReference type="ARBA" id="ARBA00004571"/>
    </source>
</evidence>
<evidence type="ECO:0000256" key="2">
    <source>
        <dbReference type="ARBA" id="ARBA00022448"/>
    </source>
</evidence>
<dbReference type="InterPro" id="IPR039426">
    <property type="entry name" value="TonB-dep_rcpt-like"/>
</dbReference>
<dbReference type="EMBL" id="NFZT01000001">
    <property type="protein sequence ID" value="OWV32609.1"/>
    <property type="molecule type" value="Genomic_DNA"/>
</dbReference>
<accession>A0A219B470</accession>
<evidence type="ECO:0000256" key="10">
    <source>
        <dbReference type="SAM" id="SignalP"/>
    </source>
</evidence>
<dbReference type="Gene3D" id="2.40.170.20">
    <property type="entry name" value="TonB-dependent receptor, beta-barrel domain"/>
    <property type="match status" value="1"/>
</dbReference>
<evidence type="ECO:0000256" key="5">
    <source>
        <dbReference type="ARBA" id="ARBA00023077"/>
    </source>
</evidence>
<dbReference type="InterPro" id="IPR037066">
    <property type="entry name" value="Plug_dom_sf"/>
</dbReference>
<comment type="subcellular location">
    <subcellularLocation>
        <location evidence="1 8">Cell outer membrane</location>
        <topology evidence="1 8">Multi-pass membrane protein</topology>
    </subcellularLocation>
</comment>
<feature type="chain" id="PRO_5011117260" evidence="10">
    <location>
        <begin position="20"/>
        <end position="969"/>
    </location>
</feature>
<feature type="domain" description="TonB-dependent receptor-like beta-barrel" evidence="11">
    <location>
        <begin position="413"/>
        <end position="931"/>
    </location>
</feature>
<evidence type="ECO:0000256" key="9">
    <source>
        <dbReference type="RuleBase" id="RU003357"/>
    </source>
</evidence>
<dbReference type="PANTHER" id="PTHR47234:SF2">
    <property type="entry name" value="TONB-DEPENDENT RECEPTOR"/>
    <property type="match status" value="1"/>
</dbReference>
<reference evidence="14" key="1">
    <citation type="submission" date="2017-05" db="EMBL/GenBank/DDBJ databases">
        <authorList>
            <person name="Lin X."/>
        </authorList>
    </citation>
    <scope>NUCLEOTIDE SEQUENCE [LARGE SCALE GENOMIC DNA]</scope>
    <source>
        <strain evidence="14">JLT2012</strain>
    </source>
</reference>